<dbReference type="RefSeq" id="WP_166671094.1">
    <property type="nucleotide sequence ID" value="NZ_SOEC01000015.1"/>
</dbReference>
<accession>A0A4R8FRT5</accession>
<evidence type="ECO:0000313" key="2">
    <source>
        <dbReference type="Proteomes" id="UP000294489"/>
    </source>
</evidence>
<dbReference type="EMBL" id="SOEC01000015">
    <property type="protein sequence ID" value="TDX26818.1"/>
    <property type="molecule type" value="Genomic_DNA"/>
</dbReference>
<name>A0A4R8FRT5_9GAMM</name>
<sequence>MTGNVPSLCDELIVMLAEAGSRASAEDAARVIAGTLGALAKEHPGFADVAGDWNHLLPVQKTPPSSCLFVRRLETSS</sequence>
<protein>
    <submittedName>
        <fullName evidence="1">Uncharacterized protein</fullName>
    </submittedName>
</protein>
<comment type="caution">
    <text evidence="1">The sequence shown here is derived from an EMBL/GenBank/DDBJ whole genome shotgun (WGS) entry which is preliminary data.</text>
</comment>
<dbReference type="AlphaFoldDB" id="A0A4R8FRT5"/>
<reference evidence="1 2" key="1">
    <citation type="submission" date="2019-03" db="EMBL/GenBank/DDBJ databases">
        <title>Freshwater and sediment microbial communities from various areas in North America, analyzing microbe dynamics in response to fracking.</title>
        <authorList>
            <person name="Lamendella R."/>
        </authorList>
    </citation>
    <scope>NUCLEOTIDE SEQUENCE [LARGE SCALE GENOMIC DNA]</scope>
    <source>
        <strain evidence="1 2">6_TX</strain>
    </source>
</reference>
<evidence type="ECO:0000313" key="1">
    <source>
        <dbReference type="EMBL" id="TDX26818.1"/>
    </source>
</evidence>
<organism evidence="1 2">
    <name type="scientific">Modicisalibacter xianhensis</name>
    <dbReference type="NCBI Taxonomy" id="442341"/>
    <lineage>
        <taxon>Bacteria</taxon>
        <taxon>Pseudomonadati</taxon>
        <taxon>Pseudomonadota</taxon>
        <taxon>Gammaproteobacteria</taxon>
        <taxon>Oceanospirillales</taxon>
        <taxon>Halomonadaceae</taxon>
        <taxon>Modicisalibacter</taxon>
    </lineage>
</organism>
<dbReference type="Proteomes" id="UP000294489">
    <property type="component" value="Unassembled WGS sequence"/>
</dbReference>
<gene>
    <name evidence="1" type="ORF">DFO67_11583</name>
</gene>
<proteinExistence type="predicted"/>